<dbReference type="EMBL" id="VOIH02000006">
    <property type="protein sequence ID" value="KAF3444265.1"/>
    <property type="molecule type" value="Genomic_DNA"/>
</dbReference>
<feature type="coiled-coil region" evidence="1">
    <location>
        <begin position="154"/>
        <end position="181"/>
    </location>
</feature>
<organism evidence="4 5">
    <name type="scientific">Rhamnella rubrinervis</name>
    <dbReference type="NCBI Taxonomy" id="2594499"/>
    <lineage>
        <taxon>Eukaryota</taxon>
        <taxon>Viridiplantae</taxon>
        <taxon>Streptophyta</taxon>
        <taxon>Embryophyta</taxon>
        <taxon>Tracheophyta</taxon>
        <taxon>Spermatophyta</taxon>
        <taxon>Magnoliopsida</taxon>
        <taxon>eudicotyledons</taxon>
        <taxon>Gunneridae</taxon>
        <taxon>Pentapetalae</taxon>
        <taxon>rosids</taxon>
        <taxon>fabids</taxon>
        <taxon>Rosales</taxon>
        <taxon>Rhamnaceae</taxon>
        <taxon>rhamnoid group</taxon>
        <taxon>Rhamneae</taxon>
        <taxon>Rhamnella</taxon>
    </lineage>
</organism>
<accession>A0A8K0H253</accession>
<evidence type="ECO:0000256" key="1">
    <source>
        <dbReference type="SAM" id="Coils"/>
    </source>
</evidence>
<dbReference type="AlphaFoldDB" id="A0A8K0H253"/>
<dbReference type="OrthoDB" id="377549at2759"/>
<feature type="compositionally biased region" description="Polar residues" evidence="2">
    <location>
        <begin position="563"/>
        <end position="573"/>
    </location>
</feature>
<protein>
    <recommendedName>
        <fullName evidence="6">Protein GAMETE EXPRESSED 1</fullName>
    </recommendedName>
</protein>
<comment type="caution">
    <text evidence="4">The sequence shown here is derived from an EMBL/GenBank/DDBJ whole genome shotgun (WGS) entry which is preliminary data.</text>
</comment>
<feature type="transmembrane region" description="Helical" evidence="3">
    <location>
        <begin position="478"/>
        <end position="498"/>
    </location>
</feature>
<proteinExistence type="predicted"/>
<gene>
    <name evidence="4" type="ORF">FNV43_RR13955</name>
</gene>
<dbReference type="PANTHER" id="PTHR33538">
    <property type="entry name" value="PROTEIN GAMETE EXPRESSED 1"/>
    <property type="match status" value="1"/>
</dbReference>
<dbReference type="Gene3D" id="1.10.287.950">
    <property type="entry name" value="Methyl-accepting chemotaxis protein"/>
    <property type="match status" value="1"/>
</dbReference>
<sequence>MFASSKCQSWSWFSYFQEAHSSGNPSGLENSLVGGGSVTEFSMEGFDDPKGIRLVENAKKNLDSLNSCWQNAYRHLFSGCSEILAADEKRSRLAWHLSDCFQKDSGRLPFPSCDRKSVISKCLKNLNEYEHKVYLEFYLETNSICHQLQAHVFKRDTERLVNDLRNSAKNAEEKLETIEERSEYLLKGSNQIYDSLNSIDVRTQQVAQTTKNVEDHIDVLSKQSATLYEEARKITTSQGELREGQVEMNKKLKEGMEMLQDSYSDLGQEIRNLRNEAVEIEEEITKVGDLMSLKMNYLQSKADDIGSMAGVSLDKQQQLLDGQTTALKDLEFLTRFQSEALEESRSTLQRLAEYGHRQQEELLQRQRQLQQVHDHLMDNSKSILAAQESFESKQASMFLALDKLFALHNAILLESRLIKAFFIYSISIFVIYMFTSTKQTYTVRPWLYLGLCVTFFIEVIILRFTTNDIEQQTWIINLVRSTFALLASVHFIHAICTYRDYEMLNHQMLQTLIDKVNGMQRKELSWDMDSDANWSSWVDFDLPEDVNALEDPDYEVPEEVGENSITTTSTTRKYNLRPRHRN</sequence>
<keyword evidence="1" id="KW-0175">Coiled coil</keyword>
<reference evidence="4" key="1">
    <citation type="submission" date="2020-03" db="EMBL/GenBank/DDBJ databases">
        <title>A high-quality chromosome-level genome assembly of a woody plant with both climbing and erect habits, Rhamnella rubrinervis.</title>
        <authorList>
            <person name="Lu Z."/>
            <person name="Yang Y."/>
            <person name="Zhu X."/>
            <person name="Sun Y."/>
        </authorList>
    </citation>
    <scope>NUCLEOTIDE SEQUENCE</scope>
    <source>
        <strain evidence="4">BYM</strain>
        <tissue evidence="4">Leaf</tissue>
    </source>
</reference>
<name>A0A8K0H253_9ROSA</name>
<keyword evidence="3" id="KW-0812">Transmembrane</keyword>
<evidence type="ECO:0000313" key="4">
    <source>
        <dbReference type="EMBL" id="KAF3444265.1"/>
    </source>
</evidence>
<keyword evidence="3" id="KW-0472">Membrane</keyword>
<dbReference type="InterPro" id="IPR040346">
    <property type="entry name" value="GEX1/Brambleberry"/>
</dbReference>
<evidence type="ECO:0000256" key="3">
    <source>
        <dbReference type="SAM" id="Phobius"/>
    </source>
</evidence>
<feature type="coiled-coil region" evidence="1">
    <location>
        <begin position="249"/>
        <end position="290"/>
    </location>
</feature>
<evidence type="ECO:0000313" key="5">
    <source>
        <dbReference type="Proteomes" id="UP000796880"/>
    </source>
</evidence>
<dbReference type="Proteomes" id="UP000796880">
    <property type="component" value="Unassembled WGS sequence"/>
</dbReference>
<evidence type="ECO:0008006" key="6">
    <source>
        <dbReference type="Google" id="ProtNLM"/>
    </source>
</evidence>
<evidence type="ECO:0000256" key="2">
    <source>
        <dbReference type="SAM" id="MobiDB-lite"/>
    </source>
</evidence>
<feature type="region of interest" description="Disordered" evidence="2">
    <location>
        <begin position="559"/>
        <end position="582"/>
    </location>
</feature>
<dbReference type="PANTHER" id="PTHR33538:SF2">
    <property type="entry name" value="PROTEIN GAMETE EXPRESSED 1"/>
    <property type="match status" value="1"/>
</dbReference>
<keyword evidence="5" id="KW-1185">Reference proteome</keyword>
<feature type="transmembrane region" description="Helical" evidence="3">
    <location>
        <begin position="446"/>
        <end position="466"/>
    </location>
</feature>
<feature type="transmembrane region" description="Helical" evidence="3">
    <location>
        <begin position="417"/>
        <end position="434"/>
    </location>
</feature>
<keyword evidence="3" id="KW-1133">Transmembrane helix</keyword>